<organism evidence="1 2">
    <name type="scientific">Streptacidiphilus cavernicola</name>
    <dbReference type="NCBI Taxonomy" id="3342716"/>
    <lineage>
        <taxon>Bacteria</taxon>
        <taxon>Bacillati</taxon>
        <taxon>Actinomycetota</taxon>
        <taxon>Actinomycetes</taxon>
        <taxon>Kitasatosporales</taxon>
        <taxon>Streptomycetaceae</taxon>
        <taxon>Streptacidiphilus</taxon>
    </lineage>
</organism>
<proteinExistence type="predicted"/>
<dbReference type="Proteomes" id="UP001592528">
    <property type="component" value="Unassembled WGS sequence"/>
</dbReference>
<comment type="caution">
    <text evidence="1">The sequence shown here is derived from an EMBL/GenBank/DDBJ whole genome shotgun (WGS) entry which is preliminary data.</text>
</comment>
<name>A0ABV6UWQ3_9ACTN</name>
<sequence length="114" mass="12470">MSDNTRTEYLRWFAPTLAMVAAALESAIPGSRARLLAAPPAPESVAALLPLAKLRTEAARRPGICTELEAYRRRCAVEAVDHLMKAVAHAQSGRTQRAHGLLEQARRQAWRAAD</sequence>
<evidence type="ECO:0000313" key="1">
    <source>
        <dbReference type="EMBL" id="MFC1405817.1"/>
    </source>
</evidence>
<gene>
    <name evidence="1" type="ORF">ACEZDJ_31455</name>
</gene>
<reference evidence="1 2" key="1">
    <citation type="submission" date="2024-09" db="EMBL/GenBank/DDBJ databases">
        <authorList>
            <person name="Lee S.D."/>
        </authorList>
    </citation>
    <scope>NUCLEOTIDE SEQUENCE [LARGE SCALE GENOMIC DNA]</scope>
    <source>
        <strain evidence="1 2">N1-5</strain>
    </source>
</reference>
<dbReference type="RefSeq" id="WP_030263745.1">
    <property type="nucleotide sequence ID" value="NZ_JBHEZZ010000023.1"/>
</dbReference>
<evidence type="ECO:0000313" key="2">
    <source>
        <dbReference type="Proteomes" id="UP001592528"/>
    </source>
</evidence>
<protein>
    <submittedName>
        <fullName evidence="1">Uncharacterized protein</fullName>
    </submittedName>
</protein>
<dbReference type="EMBL" id="JBHEZZ010000023">
    <property type="protein sequence ID" value="MFC1405817.1"/>
    <property type="molecule type" value="Genomic_DNA"/>
</dbReference>
<keyword evidence="2" id="KW-1185">Reference proteome</keyword>
<accession>A0ABV6UWQ3</accession>